<dbReference type="AlphaFoldDB" id="A0A644XVW9"/>
<dbReference type="EMBL" id="VSSQ01003359">
    <property type="protein sequence ID" value="MPM20325.1"/>
    <property type="molecule type" value="Genomic_DNA"/>
</dbReference>
<comment type="caution">
    <text evidence="1">The sequence shown here is derived from an EMBL/GenBank/DDBJ whole genome shotgun (WGS) entry which is preliminary data.</text>
</comment>
<sequence length="78" mass="9106">MNLFKVSEILLEEGISHRSISPTAIRMDWIIDGASRPVIVFDTKTNVVTHMPDHHHMQMKHRDRLAAIMRRCCFVNIH</sequence>
<reference evidence="1" key="1">
    <citation type="submission" date="2019-08" db="EMBL/GenBank/DDBJ databases">
        <authorList>
            <person name="Kucharzyk K."/>
            <person name="Murdoch R.W."/>
            <person name="Higgins S."/>
            <person name="Loffler F."/>
        </authorList>
    </citation>
    <scope>NUCLEOTIDE SEQUENCE</scope>
</reference>
<evidence type="ECO:0000313" key="1">
    <source>
        <dbReference type="EMBL" id="MPM20325.1"/>
    </source>
</evidence>
<gene>
    <name evidence="1" type="ORF">SDC9_66754</name>
</gene>
<organism evidence="1">
    <name type="scientific">bioreactor metagenome</name>
    <dbReference type="NCBI Taxonomy" id="1076179"/>
    <lineage>
        <taxon>unclassified sequences</taxon>
        <taxon>metagenomes</taxon>
        <taxon>ecological metagenomes</taxon>
    </lineage>
</organism>
<name>A0A644XVW9_9ZZZZ</name>
<protein>
    <submittedName>
        <fullName evidence="1">Uncharacterized protein</fullName>
    </submittedName>
</protein>
<proteinExistence type="predicted"/>
<accession>A0A644XVW9</accession>